<organism evidence="1 2">
    <name type="scientific">Anaerocolumna cellulosilytica</name>
    <dbReference type="NCBI Taxonomy" id="433286"/>
    <lineage>
        <taxon>Bacteria</taxon>
        <taxon>Bacillati</taxon>
        <taxon>Bacillota</taxon>
        <taxon>Clostridia</taxon>
        <taxon>Lachnospirales</taxon>
        <taxon>Lachnospiraceae</taxon>
        <taxon>Anaerocolumna</taxon>
    </lineage>
</organism>
<name>A0A6S6R791_9FIRM</name>
<dbReference type="EMBL" id="AP023367">
    <property type="protein sequence ID" value="BCJ95877.1"/>
    <property type="molecule type" value="Genomic_DNA"/>
</dbReference>
<reference evidence="1 2" key="1">
    <citation type="journal article" date="2016" name="Int. J. Syst. Evol. Microbiol.">
        <title>Descriptions of Anaerotaenia torta gen. nov., sp. nov. and Anaerocolumna cellulosilytica gen. nov., sp. nov. isolated from a methanogenic reactor of cattle waste.</title>
        <authorList>
            <person name="Uek A."/>
            <person name="Ohtaki Y."/>
            <person name="Kaku N."/>
            <person name="Ueki K."/>
        </authorList>
    </citation>
    <scope>NUCLEOTIDE SEQUENCE [LARGE SCALE GENOMIC DNA]</scope>
    <source>
        <strain evidence="1 2">SN021</strain>
    </source>
</reference>
<gene>
    <name evidence="1" type="ORF">acsn021_34460</name>
</gene>
<keyword evidence="2" id="KW-1185">Reference proteome</keyword>
<sequence length="65" mass="7909">MYTIVYYSQKSPRYEFLKIQPKYTPCREDLTIHKIIGKTPKYLVVPSFRIYNIYCTIKFTDITFM</sequence>
<protein>
    <submittedName>
        <fullName evidence="1">Uncharacterized protein</fullName>
    </submittedName>
</protein>
<dbReference type="KEGG" id="acel:acsn021_34460"/>
<evidence type="ECO:0000313" key="2">
    <source>
        <dbReference type="Proteomes" id="UP000515561"/>
    </source>
</evidence>
<dbReference type="AlphaFoldDB" id="A0A6S6R791"/>
<proteinExistence type="predicted"/>
<evidence type="ECO:0000313" key="1">
    <source>
        <dbReference type="EMBL" id="BCJ95877.1"/>
    </source>
</evidence>
<dbReference type="Proteomes" id="UP000515561">
    <property type="component" value="Chromosome"/>
</dbReference>
<accession>A0A6S6R791</accession>